<reference evidence="2" key="1">
    <citation type="journal article" date="2020" name="bioRxiv">
        <title>Chromosome-level reference genome of the European wasp spider Argiope bruennichi: a resource for studies on range expansion and evolutionary adaptation.</title>
        <authorList>
            <person name="Sheffer M.M."/>
            <person name="Hoppe A."/>
            <person name="Krehenwinkel H."/>
            <person name="Uhl G."/>
            <person name="Kuss A.W."/>
            <person name="Jensen L."/>
            <person name="Jensen C."/>
            <person name="Gillespie R.G."/>
            <person name="Hoff K.J."/>
            <person name="Prost S."/>
        </authorList>
    </citation>
    <scope>NUCLEOTIDE SEQUENCE</scope>
</reference>
<sequence>MLFGGKKTKTQFHNSMFELKVSTLDDSYSFSKSFYVESKICGSAPKLTDHNLINQLKKKGIILADLRNSDCEINLFWVQMFVDESVPIDPDLTPITPTMFLCNNKSSETTDLDVLDGNRLRKRLRFRAKMIQVLREQFRKEYLGQLVQRHRQHPQSSNIHTGDIVLIDDDVKKRQWPLARVIELISGKDGHVRTVRVKTQHSTLVRPLQRIFPLKESGSDFQKQLGSSDDSSMETFVNDVNLLQVSRFGREIKRPNRLNFSDS</sequence>
<dbReference type="EMBL" id="JABXBU010000011">
    <property type="protein sequence ID" value="KAF8790399.1"/>
    <property type="molecule type" value="Genomic_DNA"/>
</dbReference>
<dbReference type="Pfam" id="PF18701">
    <property type="entry name" value="DUF5641"/>
    <property type="match status" value="1"/>
</dbReference>
<dbReference type="Proteomes" id="UP000807504">
    <property type="component" value="Unassembled WGS sequence"/>
</dbReference>
<proteinExistence type="predicted"/>
<comment type="caution">
    <text evidence="2">The sequence shown here is derived from an EMBL/GenBank/DDBJ whole genome shotgun (WGS) entry which is preliminary data.</text>
</comment>
<gene>
    <name evidence="2" type="ORF">HNY73_005423</name>
</gene>
<evidence type="ECO:0000313" key="3">
    <source>
        <dbReference type="Proteomes" id="UP000807504"/>
    </source>
</evidence>
<name>A0A8T0FLF8_ARGBR</name>
<dbReference type="InterPro" id="IPR040676">
    <property type="entry name" value="DUF5641"/>
</dbReference>
<dbReference type="PANTHER" id="PTHR47331">
    <property type="entry name" value="PHD-TYPE DOMAIN-CONTAINING PROTEIN"/>
    <property type="match status" value="1"/>
</dbReference>
<keyword evidence="3" id="KW-1185">Reference proteome</keyword>
<evidence type="ECO:0000313" key="2">
    <source>
        <dbReference type="EMBL" id="KAF8790399.1"/>
    </source>
</evidence>
<organism evidence="2 3">
    <name type="scientific">Argiope bruennichi</name>
    <name type="common">Wasp spider</name>
    <name type="synonym">Aranea bruennichi</name>
    <dbReference type="NCBI Taxonomy" id="94029"/>
    <lineage>
        <taxon>Eukaryota</taxon>
        <taxon>Metazoa</taxon>
        <taxon>Ecdysozoa</taxon>
        <taxon>Arthropoda</taxon>
        <taxon>Chelicerata</taxon>
        <taxon>Arachnida</taxon>
        <taxon>Araneae</taxon>
        <taxon>Araneomorphae</taxon>
        <taxon>Entelegynae</taxon>
        <taxon>Araneoidea</taxon>
        <taxon>Araneidae</taxon>
        <taxon>Argiope</taxon>
    </lineage>
</organism>
<reference evidence="2" key="2">
    <citation type="submission" date="2020-06" db="EMBL/GenBank/DDBJ databases">
        <authorList>
            <person name="Sheffer M."/>
        </authorList>
    </citation>
    <scope>NUCLEOTIDE SEQUENCE</scope>
</reference>
<protein>
    <recommendedName>
        <fullName evidence="1">DUF5641 domain-containing protein</fullName>
    </recommendedName>
</protein>
<dbReference type="AlphaFoldDB" id="A0A8T0FLF8"/>
<evidence type="ECO:0000259" key="1">
    <source>
        <dbReference type="Pfam" id="PF18701"/>
    </source>
</evidence>
<feature type="domain" description="DUF5641" evidence="1">
    <location>
        <begin position="125"/>
        <end position="214"/>
    </location>
</feature>
<accession>A0A8T0FLF8</accession>